<dbReference type="Pfam" id="PF13895">
    <property type="entry name" value="Ig_2"/>
    <property type="match status" value="1"/>
</dbReference>
<dbReference type="GO" id="GO:0009897">
    <property type="term" value="C:external side of plasma membrane"/>
    <property type="evidence" value="ECO:0007669"/>
    <property type="project" value="TreeGrafter"/>
</dbReference>
<dbReference type="GeneID" id="115505196"/>
<evidence type="ECO:0000256" key="1">
    <source>
        <dbReference type="ARBA" id="ARBA00022729"/>
    </source>
</evidence>
<dbReference type="InterPro" id="IPR036179">
    <property type="entry name" value="Ig-like_dom_sf"/>
</dbReference>
<dbReference type="SMART" id="SM00408">
    <property type="entry name" value="IGc2"/>
    <property type="match status" value="2"/>
</dbReference>
<dbReference type="InterPro" id="IPR007110">
    <property type="entry name" value="Ig-like_dom"/>
</dbReference>
<dbReference type="SUPFAM" id="SSF48726">
    <property type="entry name" value="Immunoglobulin"/>
    <property type="match status" value="2"/>
</dbReference>
<keyword evidence="1 3" id="KW-0732">Signal</keyword>
<dbReference type="Proteomes" id="UP000472241">
    <property type="component" value="Unplaced"/>
</dbReference>
<organism evidence="5 6">
    <name type="scientific">Lynx canadensis</name>
    <name type="common">Canada lynx</name>
    <name type="synonym">Felis canadensis</name>
    <dbReference type="NCBI Taxonomy" id="61383"/>
    <lineage>
        <taxon>Eukaryota</taxon>
        <taxon>Metazoa</taxon>
        <taxon>Chordata</taxon>
        <taxon>Craniata</taxon>
        <taxon>Vertebrata</taxon>
        <taxon>Euteleostomi</taxon>
        <taxon>Mammalia</taxon>
        <taxon>Eutheria</taxon>
        <taxon>Laurasiatheria</taxon>
        <taxon>Carnivora</taxon>
        <taxon>Feliformia</taxon>
        <taxon>Felidae</taxon>
        <taxon>Felinae</taxon>
        <taxon>Lynx</taxon>
    </lineage>
</organism>
<feature type="domain" description="Ig-like" evidence="4">
    <location>
        <begin position="31"/>
        <end position="106"/>
    </location>
</feature>
<reference evidence="5" key="2">
    <citation type="submission" date="2025-09" db="UniProtKB">
        <authorList>
            <consortium name="Ensembl"/>
        </authorList>
    </citation>
    <scope>IDENTIFICATION</scope>
</reference>
<dbReference type="RefSeq" id="XP_030158493.1">
    <property type="nucleotide sequence ID" value="XM_030302633.1"/>
</dbReference>
<dbReference type="PROSITE" id="PS50835">
    <property type="entry name" value="IG_LIKE"/>
    <property type="match status" value="2"/>
</dbReference>
<protein>
    <submittedName>
        <fullName evidence="5">Fc epsilon receptor Ia</fullName>
    </submittedName>
</protein>
<dbReference type="AlphaFoldDB" id="A0A667HHF2"/>
<evidence type="ECO:0000259" key="4">
    <source>
        <dbReference type="PROSITE" id="PS50835"/>
    </source>
</evidence>
<dbReference type="Gene3D" id="2.60.40.10">
    <property type="entry name" value="Immunoglobulins"/>
    <property type="match status" value="2"/>
</dbReference>
<dbReference type="PANTHER" id="PTHR11481:SF12">
    <property type="entry name" value="HIGH AFFINITY IMMUNOGLOBULIN EPSILON RECEPTOR SUBUNIT ALPHA"/>
    <property type="match status" value="1"/>
</dbReference>
<feature type="domain" description="Ig-like" evidence="4">
    <location>
        <begin position="111"/>
        <end position="178"/>
    </location>
</feature>
<dbReference type="PANTHER" id="PTHR11481">
    <property type="entry name" value="IMMUNOGLOBULIN FC RECEPTOR"/>
    <property type="match status" value="1"/>
</dbReference>
<dbReference type="CDD" id="cd05753">
    <property type="entry name" value="Ig2_FcgammaR_like"/>
    <property type="match status" value="1"/>
</dbReference>
<evidence type="ECO:0000313" key="6">
    <source>
        <dbReference type="Proteomes" id="UP000472241"/>
    </source>
</evidence>
<dbReference type="SMART" id="SM00409">
    <property type="entry name" value="IG"/>
    <property type="match status" value="2"/>
</dbReference>
<name>A0A667HHF2_LYNCA</name>
<dbReference type="Pfam" id="PF13927">
    <property type="entry name" value="Ig_3"/>
    <property type="match status" value="1"/>
</dbReference>
<sequence length="263" mass="30269">MPVFLGGPALLWTALLLLLYPDGMSADTREPTVSLNPPWNTILKEDSVTLTCKENNSLELDSTVWFHNKTRLGVTTLTLDIVKAQTRDSGEYRCQNKGSILSKPVSLKVFSEWLLLQASTEVVLEGESFLIRCHSWRNLNVKRVTYYRNGKFLQFWYDNYNITIHNATEADSGTYYCTGWISKKNHTSNFLNIVVRKDFPPEHQSKYYWLQFVIPSLVVLLFAADTGLFISTQQQLTLLLKTKTTRRSRNLMDPRPKPDPKKN</sequence>
<evidence type="ECO:0000256" key="3">
    <source>
        <dbReference type="SAM" id="SignalP"/>
    </source>
</evidence>
<feature type="chain" id="PRO_5025339465" evidence="3">
    <location>
        <begin position="27"/>
        <end position="263"/>
    </location>
</feature>
<keyword evidence="2" id="KW-1015">Disulfide bond</keyword>
<dbReference type="GO" id="GO:0019863">
    <property type="term" value="F:IgE binding"/>
    <property type="evidence" value="ECO:0007669"/>
    <property type="project" value="TreeGrafter"/>
</dbReference>
<dbReference type="InterPro" id="IPR003598">
    <property type="entry name" value="Ig_sub2"/>
</dbReference>
<dbReference type="GO" id="GO:0019768">
    <property type="term" value="F:high-affinity IgE receptor activity"/>
    <property type="evidence" value="ECO:0007669"/>
    <property type="project" value="TreeGrafter"/>
</dbReference>
<dbReference type="CTD" id="2205"/>
<dbReference type="GO" id="GO:0016064">
    <property type="term" value="P:immunoglobulin mediated immune response"/>
    <property type="evidence" value="ECO:0007669"/>
    <property type="project" value="TreeGrafter"/>
</dbReference>
<keyword evidence="6" id="KW-1185">Reference proteome</keyword>
<dbReference type="Ensembl" id="ENSLCNT00005029373.1">
    <property type="protein sequence ID" value="ENSLCNP00005026288.1"/>
    <property type="gene ID" value="ENSLCNG00005017117.1"/>
</dbReference>
<evidence type="ECO:0000313" key="5">
    <source>
        <dbReference type="Ensembl" id="ENSLCNP00005026288.1"/>
    </source>
</evidence>
<gene>
    <name evidence="5" type="primary">FCER1A</name>
</gene>
<reference evidence="5" key="1">
    <citation type="submission" date="2025-08" db="UniProtKB">
        <authorList>
            <consortium name="Ensembl"/>
        </authorList>
    </citation>
    <scope>IDENTIFICATION</scope>
</reference>
<evidence type="ECO:0000256" key="2">
    <source>
        <dbReference type="ARBA" id="ARBA00023157"/>
    </source>
</evidence>
<dbReference type="FunFam" id="2.60.40.10:FF:000217">
    <property type="entry name" value="High affinity immunoglobulin gamma Fc receptor I"/>
    <property type="match status" value="1"/>
</dbReference>
<dbReference type="InterPro" id="IPR003599">
    <property type="entry name" value="Ig_sub"/>
</dbReference>
<feature type="signal peptide" evidence="3">
    <location>
        <begin position="1"/>
        <end position="26"/>
    </location>
</feature>
<dbReference type="InterPro" id="IPR013783">
    <property type="entry name" value="Ig-like_fold"/>
</dbReference>
<dbReference type="InterPro" id="IPR050488">
    <property type="entry name" value="Ig_Fc_receptor"/>
</dbReference>
<accession>A0A667HHF2</accession>
<proteinExistence type="predicted"/>